<dbReference type="GO" id="GO:0032120">
    <property type="term" value="P:ascospore-type prospore membrane formation"/>
    <property type="evidence" value="ECO:0007669"/>
    <property type="project" value="EnsemblFungi"/>
</dbReference>
<dbReference type="Pfam" id="PF09325">
    <property type="entry name" value="Vps5"/>
    <property type="match status" value="1"/>
</dbReference>
<feature type="compositionally biased region" description="Low complexity" evidence="1">
    <location>
        <begin position="556"/>
        <end position="567"/>
    </location>
</feature>
<feature type="compositionally biased region" description="Polar residues" evidence="1">
    <location>
        <begin position="597"/>
        <end position="607"/>
    </location>
</feature>
<dbReference type="GO" id="GO:0005768">
    <property type="term" value="C:endosome"/>
    <property type="evidence" value="ECO:0000318"/>
    <property type="project" value="GO_Central"/>
</dbReference>
<sequence length="625" mass="69600">MSSLLFKLCGSCCYSFLLDLNLSDKIAPPSSFAIFIYIKTESFAVEASRLAYELIVCVFSQFFSRFDYPLPFPFNALQHIVRSHRRHVYASRPPRAVSMFGTSNPEGFMSGQASIKNTLFEDEDGGFQDVPISGNSVDIMNSNEHVGETVSFERHPSLRSQENEERSTVSKKNATSEPKFMVSFRIASIEIVDKHDPILKMNVTTNCPGYRSKHYRDVRRTYGELCKLARYLTFMHPECLIPAVPPSVGSAGSGSIEDNRRLKESLQSWLDYVGRNPYLVTDTETKLFVESDFGYSPLVHTANPTSGLRRKALKQLPTPPDHCSELANLRPIIKAFYRGTLDAEQKLQKLFKSEKGLIAFSNRFAEGLQTYSQVEPHTGLSRALSQLGKTLQHVSDSQLLQTTSQLVTFGDPLAYASSNAFVSKEILSTRHMLMRDLIAAQSQTNSALSNANRVKQSTNISKAKVDEAVQALADARTHEKQLSDKLTLVTSNLLRESKGYIAETTNSLSLAIDDYVRKQCLFERKVLASLEAVRPHIRRIDPMGGLSRLGREGYPQNIQSSSLSSQRESQDAWSGRARSNTWGSSNRTDDSKHSKSRSLSATDTTDIISDGSLDPKSVANILNGV</sequence>
<dbReference type="STRING" id="402676.B6JX44"/>
<dbReference type="RefSeq" id="XP_002172238.2">
    <property type="nucleotide sequence ID" value="XM_002172202.2"/>
</dbReference>
<evidence type="ECO:0000313" key="4">
    <source>
        <dbReference type="EMBL" id="EEB05945.2"/>
    </source>
</evidence>
<evidence type="ECO:0000313" key="5">
    <source>
        <dbReference type="JaponicusDB" id="SJAG_00971"/>
    </source>
</evidence>
<dbReference type="GeneID" id="7050842"/>
<dbReference type="EMBL" id="KE651166">
    <property type="protein sequence ID" value="EEB05945.2"/>
    <property type="molecule type" value="Genomic_DNA"/>
</dbReference>
<dbReference type="PANTHER" id="PTHR47433">
    <property type="entry name" value="VACUOLAR PROTEIN SORTING-ASSOCIATED PROTEIN 17"/>
    <property type="match status" value="1"/>
</dbReference>
<dbReference type="GO" id="GO:0005628">
    <property type="term" value="C:prospore membrane"/>
    <property type="evidence" value="ECO:0007669"/>
    <property type="project" value="EnsemblFungi"/>
</dbReference>
<dbReference type="Gene3D" id="1.20.1270.60">
    <property type="entry name" value="Arfaptin homology (AH) domain/BAR domain"/>
    <property type="match status" value="1"/>
</dbReference>
<feature type="compositionally biased region" description="Basic and acidic residues" evidence="1">
    <location>
        <begin position="152"/>
        <end position="168"/>
    </location>
</feature>
<dbReference type="GO" id="GO:0032266">
    <property type="term" value="F:phosphatidylinositol-3-phosphate binding"/>
    <property type="evidence" value="ECO:0000318"/>
    <property type="project" value="GO_Central"/>
</dbReference>
<dbReference type="GO" id="GO:0030905">
    <property type="term" value="C:retromer, tubulation complex"/>
    <property type="evidence" value="ECO:0000318"/>
    <property type="project" value="GO_Central"/>
</dbReference>
<keyword evidence="6" id="KW-1185">Reference proteome</keyword>
<dbReference type="Proteomes" id="UP000001744">
    <property type="component" value="Unassembled WGS sequence"/>
</dbReference>
<dbReference type="GO" id="GO:0005829">
    <property type="term" value="C:cytosol"/>
    <property type="evidence" value="ECO:0007669"/>
    <property type="project" value="GOC"/>
</dbReference>
<feature type="region of interest" description="Disordered" evidence="1">
    <location>
        <begin position="152"/>
        <end position="174"/>
    </location>
</feature>
<evidence type="ECO:0000256" key="1">
    <source>
        <dbReference type="SAM" id="MobiDB-lite"/>
    </source>
</evidence>
<feature type="domain" description="PX" evidence="2">
    <location>
        <begin position="212"/>
        <end position="292"/>
    </location>
</feature>
<dbReference type="InterPro" id="IPR037907">
    <property type="entry name" value="Vps17_PX"/>
</dbReference>
<reference evidence="4 6" key="1">
    <citation type="journal article" date="2011" name="Science">
        <title>Comparative functional genomics of the fission yeasts.</title>
        <authorList>
            <person name="Rhind N."/>
            <person name="Chen Z."/>
            <person name="Yassour M."/>
            <person name="Thompson D.A."/>
            <person name="Haas B.J."/>
            <person name="Habib N."/>
            <person name="Wapinski I."/>
            <person name="Roy S."/>
            <person name="Lin M.F."/>
            <person name="Heiman D.I."/>
            <person name="Young S.K."/>
            <person name="Furuya K."/>
            <person name="Guo Y."/>
            <person name="Pidoux A."/>
            <person name="Chen H.M."/>
            <person name="Robbertse B."/>
            <person name="Goldberg J.M."/>
            <person name="Aoki K."/>
            <person name="Bayne E.H."/>
            <person name="Berlin A.M."/>
            <person name="Desjardins C.A."/>
            <person name="Dobbs E."/>
            <person name="Dukaj L."/>
            <person name="Fan L."/>
            <person name="FitzGerald M.G."/>
            <person name="French C."/>
            <person name="Gujja S."/>
            <person name="Hansen K."/>
            <person name="Keifenheim D."/>
            <person name="Levin J.Z."/>
            <person name="Mosher R.A."/>
            <person name="Mueller C.A."/>
            <person name="Pfiffner J."/>
            <person name="Priest M."/>
            <person name="Russ C."/>
            <person name="Smialowska A."/>
            <person name="Swoboda P."/>
            <person name="Sykes S.M."/>
            <person name="Vaughn M."/>
            <person name="Vengrova S."/>
            <person name="Yoder R."/>
            <person name="Zeng Q."/>
            <person name="Allshire R."/>
            <person name="Baulcombe D."/>
            <person name="Birren B.W."/>
            <person name="Brown W."/>
            <person name="Ekwall K."/>
            <person name="Kellis M."/>
            <person name="Leatherwood J."/>
            <person name="Levin H."/>
            <person name="Margalit H."/>
            <person name="Martienssen R."/>
            <person name="Nieduszynski C.A."/>
            <person name="Spatafora J.W."/>
            <person name="Friedman N."/>
            <person name="Dalgaard J.Z."/>
            <person name="Baumann P."/>
            <person name="Niki H."/>
            <person name="Regev A."/>
            <person name="Nusbaum C."/>
        </authorList>
    </citation>
    <scope>NUCLEOTIDE SEQUENCE [LARGE SCALE GENOMIC DNA]</scope>
    <source>
        <strain evidence="6">yFS275 / FY16936</strain>
    </source>
</reference>
<dbReference type="Gene3D" id="3.30.1520.10">
    <property type="entry name" value="Phox-like domain"/>
    <property type="match status" value="1"/>
</dbReference>
<protein>
    <submittedName>
        <fullName evidence="4">Retromer complex subunit Vps17</fullName>
    </submittedName>
</protein>
<organism evidence="4 6">
    <name type="scientific">Schizosaccharomyces japonicus (strain yFS275 / FY16936)</name>
    <name type="common">Fission yeast</name>
    <dbReference type="NCBI Taxonomy" id="402676"/>
    <lineage>
        <taxon>Eukaryota</taxon>
        <taxon>Fungi</taxon>
        <taxon>Dikarya</taxon>
        <taxon>Ascomycota</taxon>
        <taxon>Taphrinomycotina</taxon>
        <taxon>Schizosaccharomycetes</taxon>
        <taxon>Schizosaccharomycetales</taxon>
        <taxon>Schizosaccharomycetaceae</taxon>
        <taxon>Schizosaccharomyces</taxon>
    </lineage>
</organism>
<dbReference type="InterPro" id="IPR027267">
    <property type="entry name" value="AH/BAR_dom_sf"/>
</dbReference>
<accession>B6JX44</accession>
<dbReference type="AlphaFoldDB" id="B6JX44"/>
<feature type="domain" description="Sorting nexin/Vps5-like C-terminal" evidence="3">
    <location>
        <begin position="347"/>
        <end position="519"/>
    </location>
</feature>
<dbReference type="Pfam" id="PF00787">
    <property type="entry name" value="PX"/>
    <property type="match status" value="1"/>
</dbReference>
<dbReference type="OrthoDB" id="9976382at2759"/>
<dbReference type="GO" id="GO:0042147">
    <property type="term" value="P:retrograde transport, endosome to Golgi"/>
    <property type="evidence" value="ECO:0000318"/>
    <property type="project" value="GO_Central"/>
</dbReference>
<dbReference type="VEuPathDB" id="FungiDB:SJAG_00971"/>
<dbReference type="InterPro" id="IPR053055">
    <property type="entry name" value="VPS17"/>
</dbReference>
<dbReference type="InterPro" id="IPR001683">
    <property type="entry name" value="PX_dom"/>
</dbReference>
<proteinExistence type="predicted"/>
<dbReference type="JaponicusDB" id="SJAG_00971">
    <property type="gene designation" value="vps17"/>
</dbReference>
<feature type="compositionally biased region" description="Polar residues" evidence="1">
    <location>
        <begin position="577"/>
        <end position="586"/>
    </location>
</feature>
<dbReference type="InterPro" id="IPR036871">
    <property type="entry name" value="PX_dom_sf"/>
</dbReference>
<gene>
    <name evidence="5" type="primary">vps17</name>
    <name evidence="4" type="ORF">SJAG_00971</name>
</gene>
<dbReference type="PANTHER" id="PTHR47433:SF1">
    <property type="entry name" value="VACUOLAR PROTEIN SORTING-ASSOCIATED PROTEIN 17"/>
    <property type="match status" value="1"/>
</dbReference>
<dbReference type="GO" id="GO:0006886">
    <property type="term" value="P:intracellular protein transport"/>
    <property type="evidence" value="ECO:0000318"/>
    <property type="project" value="GO_Central"/>
</dbReference>
<feature type="region of interest" description="Disordered" evidence="1">
    <location>
        <begin position="541"/>
        <end position="613"/>
    </location>
</feature>
<dbReference type="OMA" id="FYLGTME"/>
<evidence type="ECO:0000259" key="2">
    <source>
        <dbReference type="Pfam" id="PF00787"/>
    </source>
</evidence>
<evidence type="ECO:0000313" key="6">
    <source>
        <dbReference type="Proteomes" id="UP000001744"/>
    </source>
</evidence>
<dbReference type="CDD" id="cd06891">
    <property type="entry name" value="PX_Vps17p"/>
    <property type="match status" value="1"/>
</dbReference>
<dbReference type="eggNOG" id="KOG2273">
    <property type="taxonomic scope" value="Eukaryota"/>
</dbReference>
<name>B6JX44_SCHJY</name>
<dbReference type="SUPFAM" id="SSF64268">
    <property type="entry name" value="PX domain"/>
    <property type="match status" value="1"/>
</dbReference>
<evidence type="ECO:0000259" key="3">
    <source>
        <dbReference type="Pfam" id="PF09325"/>
    </source>
</evidence>
<dbReference type="HOGENOM" id="CLU_028982_0_0_1"/>
<dbReference type="InterPro" id="IPR015404">
    <property type="entry name" value="Vps5_C"/>
</dbReference>